<dbReference type="SMART" id="SM00369">
    <property type="entry name" value="LRR_TYP"/>
    <property type="match status" value="5"/>
</dbReference>
<feature type="non-terminal residue" evidence="12">
    <location>
        <position position="409"/>
    </location>
</feature>
<dbReference type="FunFam" id="3.80.10.10:FF:000400">
    <property type="entry name" value="Nuclear pore complex protein NUP107"/>
    <property type="match status" value="1"/>
</dbReference>
<evidence type="ECO:0000313" key="13">
    <source>
        <dbReference type="Proteomes" id="UP001141552"/>
    </source>
</evidence>
<feature type="domain" description="Leucine-rich repeat-containing N-terminal plant-type" evidence="11">
    <location>
        <begin position="26"/>
        <end position="65"/>
    </location>
</feature>
<feature type="domain" description="Leucine-rich repeat-containing N-terminal plant-type" evidence="11">
    <location>
        <begin position="303"/>
        <end position="322"/>
    </location>
</feature>
<evidence type="ECO:0000256" key="10">
    <source>
        <dbReference type="ARBA" id="ARBA00038043"/>
    </source>
</evidence>
<evidence type="ECO:0000256" key="2">
    <source>
        <dbReference type="ARBA" id="ARBA00004370"/>
    </source>
</evidence>
<dbReference type="AlphaFoldDB" id="A0A9Q0G3U0"/>
<evidence type="ECO:0000256" key="5">
    <source>
        <dbReference type="ARBA" id="ARBA00022692"/>
    </source>
</evidence>
<sequence length="409" mass="45449">MMKENDHLGNAAAAAAAPHNTSSYSTDQEALLALKTCITYDPHNALASNWSSTTPVCSWIGISCDPIRPRVTNLNLSNMGLQGTIPPHIANLSFLAVLDLSNNSFHGPLRRELVSLRRLTRIDLGHNNFTGAIPNILSNMSSLQYVSLIGNKFNGSLSDEFFENLPNLQQLALGYNLLVGQIPSSLWKCKKLLNLYLHRNKFSGSIPMDVANLTLLNELALSENHLTGMFSVGHFSFQILILVYYFRQLISAYINYPGNIPDNIGELRNLEALWLIHTNKSDELHLPTVVICRWQQTYWCGKSDLQAFVKLKKSFHILPGTLPTNIGELRSLEEIYLWGNKLYGNIPNSIGNASKLIFIYFGENSFSGSVPSSVGNLRELEDLGLHSNQLTGDLNFISSLASCKNLTRL</sequence>
<evidence type="ECO:0000256" key="4">
    <source>
        <dbReference type="ARBA" id="ARBA00022614"/>
    </source>
</evidence>
<dbReference type="PANTHER" id="PTHR27008">
    <property type="entry name" value="OS04G0122200 PROTEIN"/>
    <property type="match status" value="1"/>
</dbReference>
<dbReference type="InterPro" id="IPR003591">
    <property type="entry name" value="Leu-rich_rpt_typical-subtyp"/>
</dbReference>
<keyword evidence="3" id="KW-0134">Cell wall</keyword>
<evidence type="ECO:0000313" key="12">
    <source>
        <dbReference type="EMBL" id="KAJ4843078.1"/>
    </source>
</evidence>
<dbReference type="Pfam" id="PF13855">
    <property type="entry name" value="LRR_8"/>
    <property type="match status" value="1"/>
</dbReference>
<evidence type="ECO:0000256" key="6">
    <source>
        <dbReference type="ARBA" id="ARBA00022729"/>
    </source>
</evidence>
<dbReference type="Proteomes" id="UP001141552">
    <property type="component" value="Unassembled WGS sequence"/>
</dbReference>
<reference evidence="12" key="2">
    <citation type="journal article" date="2023" name="Plants (Basel)">
        <title>Annotation of the Turnera subulata (Passifloraceae) Draft Genome Reveals the S-Locus Evolved after the Divergence of Turneroideae from Passifloroideae in a Stepwise Manner.</title>
        <authorList>
            <person name="Henning P.M."/>
            <person name="Roalson E.H."/>
            <person name="Mir W."/>
            <person name="McCubbin A.G."/>
            <person name="Shore J.S."/>
        </authorList>
    </citation>
    <scope>NUCLEOTIDE SEQUENCE</scope>
    <source>
        <strain evidence="12">F60SS</strain>
    </source>
</reference>
<keyword evidence="4" id="KW-0433">Leucine-rich repeat</keyword>
<evidence type="ECO:0000256" key="8">
    <source>
        <dbReference type="ARBA" id="ARBA00022989"/>
    </source>
</evidence>
<dbReference type="OrthoDB" id="851921at2759"/>
<dbReference type="InterPro" id="IPR032675">
    <property type="entry name" value="LRR_dom_sf"/>
</dbReference>
<keyword evidence="6" id="KW-0732">Signal</keyword>
<keyword evidence="9" id="KW-0472">Membrane</keyword>
<keyword evidence="3" id="KW-0964">Secreted</keyword>
<name>A0A9Q0G3U0_9ROSI</name>
<comment type="similarity">
    <text evidence="10">Belongs to the polygalacturonase-inhibiting protein family.</text>
</comment>
<gene>
    <name evidence="12" type="ORF">Tsubulata_042024</name>
</gene>
<keyword evidence="7" id="KW-0677">Repeat</keyword>
<keyword evidence="8" id="KW-1133">Transmembrane helix</keyword>
<proteinExistence type="inferred from homology"/>
<comment type="subcellular location">
    <subcellularLocation>
        <location evidence="2">Membrane</location>
    </subcellularLocation>
    <subcellularLocation>
        <location evidence="1">Secreted</location>
        <location evidence="1">Cell wall</location>
    </subcellularLocation>
</comment>
<evidence type="ECO:0000256" key="9">
    <source>
        <dbReference type="ARBA" id="ARBA00023136"/>
    </source>
</evidence>
<evidence type="ECO:0000259" key="11">
    <source>
        <dbReference type="Pfam" id="PF08263"/>
    </source>
</evidence>
<keyword evidence="5" id="KW-0812">Transmembrane</keyword>
<accession>A0A9Q0G3U0</accession>
<dbReference type="InterPro" id="IPR013210">
    <property type="entry name" value="LRR_N_plant-typ"/>
</dbReference>
<dbReference type="SUPFAM" id="SSF52058">
    <property type="entry name" value="L domain-like"/>
    <property type="match status" value="2"/>
</dbReference>
<evidence type="ECO:0000256" key="1">
    <source>
        <dbReference type="ARBA" id="ARBA00004191"/>
    </source>
</evidence>
<dbReference type="EMBL" id="JAKUCV010002321">
    <property type="protein sequence ID" value="KAJ4843078.1"/>
    <property type="molecule type" value="Genomic_DNA"/>
</dbReference>
<dbReference type="Pfam" id="PF00560">
    <property type="entry name" value="LRR_1"/>
    <property type="match status" value="3"/>
</dbReference>
<reference evidence="12" key="1">
    <citation type="submission" date="2022-02" db="EMBL/GenBank/DDBJ databases">
        <authorList>
            <person name="Henning P.M."/>
            <person name="McCubbin A.G."/>
            <person name="Shore J.S."/>
        </authorList>
    </citation>
    <scope>NUCLEOTIDE SEQUENCE</scope>
    <source>
        <strain evidence="12">F60SS</strain>
        <tissue evidence="12">Leaves</tissue>
    </source>
</reference>
<evidence type="ECO:0000256" key="3">
    <source>
        <dbReference type="ARBA" id="ARBA00022512"/>
    </source>
</evidence>
<comment type="caution">
    <text evidence="12">The sequence shown here is derived from an EMBL/GenBank/DDBJ whole genome shotgun (WGS) entry which is preliminary data.</text>
</comment>
<protein>
    <recommendedName>
        <fullName evidence="11">Leucine-rich repeat-containing N-terminal plant-type domain-containing protein</fullName>
    </recommendedName>
</protein>
<dbReference type="GO" id="GO:0016020">
    <property type="term" value="C:membrane"/>
    <property type="evidence" value="ECO:0007669"/>
    <property type="project" value="UniProtKB-SubCell"/>
</dbReference>
<dbReference type="FunFam" id="3.80.10.10:FF:000383">
    <property type="entry name" value="Leucine-rich repeat receptor protein kinase EMS1"/>
    <property type="match status" value="1"/>
</dbReference>
<dbReference type="Gene3D" id="3.80.10.10">
    <property type="entry name" value="Ribonuclease Inhibitor"/>
    <property type="match status" value="3"/>
</dbReference>
<dbReference type="Pfam" id="PF08263">
    <property type="entry name" value="LRRNT_2"/>
    <property type="match status" value="2"/>
</dbReference>
<organism evidence="12 13">
    <name type="scientific">Turnera subulata</name>
    <dbReference type="NCBI Taxonomy" id="218843"/>
    <lineage>
        <taxon>Eukaryota</taxon>
        <taxon>Viridiplantae</taxon>
        <taxon>Streptophyta</taxon>
        <taxon>Embryophyta</taxon>
        <taxon>Tracheophyta</taxon>
        <taxon>Spermatophyta</taxon>
        <taxon>Magnoliopsida</taxon>
        <taxon>eudicotyledons</taxon>
        <taxon>Gunneridae</taxon>
        <taxon>Pentapetalae</taxon>
        <taxon>rosids</taxon>
        <taxon>fabids</taxon>
        <taxon>Malpighiales</taxon>
        <taxon>Passifloraceae</taxon>
        <taxon>Turnera</taxon>
    </lineage>
</organism>
<keyword evidence="13" id="KW-1185">Reference proteome</keyword>
<dbReference type="InterPro" id="IPR001611">
    <property type="entry name" value="Leu-rich_rpt"/>
</dbReference>
<evidence type="ECO:0000256" key="7">
    <source>
        <dbReference type="ARBA" id="ARBA00022737"/>
    </source>
</evidence>
<dbReference type="InterPro" id="IPR051809">
    <property type="entry name" value="Plant_receptor-like_S/T_kinase"/>
</dbReference>
<dbReference type="PANTHER" id="PTHR27008:SF499">
    <property type="entry name" value="OS06G0581500 PROTEIN"/>
    <property type="match status" value="1"/>
</dbReference>